<name>A0ABP9IDB2_9ACTN</name>
<reference evidence="2" key="1">
    <citation type="journal article" date="2019" name="Int. J. Syst. Evol. Microbiol.">
        <title>The Global Catalogue of Microorganisms (GCM) 10K type strain sequencing project: providing services to taxonomists for standard genome sequencing and annotation.</title>
        <authorList>
            <consortium name="The Broad Institute Genomics Platform"/>
            <consortium name="The Broad Institute Genome Sequencing Center for Infectious Disease"/>
            <person name="Wu L."/>
            <person name="Ma J."/>
        </authorList>
    </citation>
    <scope>NUCLEOTIDE SEQUENCE [LARGE SCALE GENOMIC DNA]</scope>
    <source>
        <strain evidence="2">JCM 17657</strain>
    </source>
</reference>
<dbReference type="PANTHER" id="PTHR11440">
    <property type="entry name" value="LECITHIN-CHOLESTEROL ACYLTRANSFERASE-RELATED"/>
    <property type="match status" value="1"/>
</dbReference>
<dbReference type="InterPro" id="IPR029058">
    <property type="entry name" value="AB_hydrolase_fold"/>
</dbReference>
<dbReference type="Gene3D" id="3.40.50.1820">
    <property type="entry name" value="alpha/beta hydrolase"/>
    <property type="match status" value="1"/>
</dbReference>
<dbReference type="EMBL" id="BAABIV010000015">
    <property type="protein sequence ID" value="GAA4994167.1"/>
    <property type="molecule type" value="Genomic_DNA"/>
</dbReference>
<dbReference type="RefSeq" id="WP_226026130.1">
    <property type="nucleotide sequence ID" value="NZ_BAABIV010000015.1"/>
</dbReference>
<dbReference type="Pfam" id="PF02450">
    <property type="entry name" value="LCAT"/>
    <property type="match status" value="1"/>
</dbReference>
<comment type="caution">
    <text evidence="1">The sequence shown here is derived from an EMBL/GenBank/DDBJ whole genome shotgun (WGS) entry which is preliminary data.</text>
</comment>
<dbReference type="SUPFAM" id="SSF53474">
    <property type="entry name" value="alpha/beta-Hydrolases"/>
    <property type="match status" value="1"/>
</dbReference>
<evidence type="ECO:0008006" key="3">
    <source>
        <dbReference type="Google" id="ProtNLM"/>
    </source>
</evidence>
<dbReference type="Proteomes" id="UP001500610">
    <property type="component" value="Unassembled WGS sequence"/>
</dbReference>
<proteinExistence type="predicted"/>
<dbReference type="InterPro" id="IPR003386">
    <property type="entry name" value="LACT/PDAT_acylTrfase"/>
</dbReference>
<evidence type="ECO:0000313" key="1">
    <source>
        <dbReference type="EMBL" id="GAA4994167.1"/>
    </source>
</evidence>
<evidence type="ECO:0000313" key="2">
    <source>
        <dbReference type="Proteomes" id="UP001500610"/>
    </source>
</evidence>
<accession>A0ABP9IDB2</accession>
<protein>
    <recommendedName>
        <fullName evidence="3">Lecithin:cholesterol acyltransferase</fullName>
    </recommendedName>
</protein>
<gene>
    <name evidence="1" type="ORF">GCM10023257_39270</name>
</gene>
<organism evidence="1 2">
    <name type="scientific">Streptomyces hyderabadensis</name>
    <dbReference type="NCBI Taxonomy" id="598549"/>
    <lineage>
        <taxon>Bacteria</taxon>
        <taxon>Bacillati</taxon>
        <taxon>Actinomycetota</taxon>
        <taxon>Actinomycetes</taxon>
        <taxon>Kitasatosporales</taxon>
        <taxon>Streptomycetaceae</taxon>
        <taxon>Streptomyces</taxon>
    </lineage>
</organism>
<keyword evidence="2" id="KW-1185">Reference proteome</keyword>
<sequence length="457" mass="51083">MKHDLVVVVPGIMGTSLSRDGEDAWNTSLAMLRDALTSRAGVAERLRLQDGIGDGEPEPRYALEVGEPIRTLRQLPGWGRHGGHAHLARHLGIDRERLVTFPYDWRLSNRNSAEKLRQFVDEHLDRWRTTADPRRYPEARDAKVILLCRSMGGLVARYYLEVLGGRRETRAVVTLGTPYRGSLKAMRMLTGHASGAMRPWRSLIREVCSTYPSIGQLLPTYEVVEHSAFGRIPLQAVAPVEGIPAAMLDDAARFAWQIERAVEENERKGVPSYDLLVVGGDKHPTTYGVRHGADESLEYLHRVSGSPWGAADWWGDSTVSRHSAQPLMDDENTRTQWCSFRHASMFDAARVREQMRNVCDGRPLLQDLADDYETGIDLPDTVMAGEEFEVVAVRADAAMRLVVRQVTEDGRVLAETPMKPCGDGEFRVALRLEPGLWRLQVASGSCDYECSDTVLAL</sequence>